<organism evidence="2 3">
    <name type="scientific">Xenopus laevis</name>
    <name type="common">African clawed frog</name>
    <dbReference type="NCBI Taxonomy" id="8355"/>
    <lineage>
        <taxon>Eukaryota</taxon>
        <taxon>Metazoa</taxon>
        <taxon>Chordata</taxon>
        <taxon>Craniata</taxon>
        <taxon>Vertebrata</taxon>
        <taxon>Euteleostomi</taxon>
        <taxon>Amphibia</taxon>
        <taxon>Batrachia</taxon>
        <taxon>Anura</taxon>
        <taxon>Pipoidea</taxon>
        <taxon>Pipidae</taxon>
        <taxon>Xenopodinae</taxon>
        <taxon>Xenopus</taxon>
        <taxon>Xenopus</taxon>
    </lineage>
</organism>
<feature type="chain" id="PRO_5037376929" evidence="1">
    <location>
        <begin position="21"/>
        <end position="107"/>
    </location>
</feature>
<dbReference type="AlphaFoldDB" id="A0A974CTH6"/>
<sequence>MLALWTWSGTLLHVLWDCAAIQKYWSEILSICNDKLKLSIEATPAAVLQHHNTTLQHLYNKSLTQYALNAAKILIPCKWKSTLLPTLSEWRAQMEENRKFEEIHAKS</sequence>
<name>A0A974CTH6_XENLA</name>
<evidence type="ECO:0000256" key="1">
    <source>
        <dbReference type="SAM" id="SignalP"/>
    </source>
</evidence>
<reference evidence="3" key="1">
    <citation type="journal article" date="2016" name="Nature">
        <title>Genome evolution in the allotetraploid frog Xenopus laevis.</title>
        <authorList>
            <person name="Session A.M."/>
            <person name="Uno Y."/>
            <person name="Kwon T."/>
            <person name="Chapman J.A."/>
            <person name="Toyoda A."/>
            <person name="Takahashi S."/>
            <person name="Fukui A."/>
            <person name="Hikosaka A."/>
            <person name="Suzuki A."/>
            <person name="Kondo M."/>
            <person name="van Heeringen S.J."/>
            <person name="Quigley I."/>
            <person name="Heinz S."/>
            <person name="Ogino H."/>
            <person name="Ochi H."/>
            <person name="Hellsten U."/>
            <person name="Lyons J.B."/>
            <person name="Simakov O."/>
            <person name="Putnam N."/>
            <person name="Stites J."/>
            <person name="Kuroki Y."/>
            <person name="Tanaka T."/>
            <person name="Michiue T."/>
            <person name="Watanabe M."/>
            <person name="Bogdanovic O."/>
            <person name="Lister R."/>
            <person name="Georgiou G."/>
            <person name="Paranjpe S.S."/>
            <person name="van Kruijsbergen I."/>
            <person name="Shu S."/>
            <person name="Carlson J."/>
            <person name="Kinoshita T."/>
            <person name="Ohta Y."/>
            <person name="Mawaribuchi S."/>
            <person name="Jenkins J."/>
            <person name="Grimwood J."/>
            <person name="Schmutz J."/>
            <person name="Mitros T."/>
            <person name="Mozaffari S.V."/>
            <person name="Suzuki Y."/>
            <person name="Haramoto Y."/>
            <person name="Yamamoto T.S."/>
            <person name="Takagi C."/>
            <person name="Heald R."/>
            <person name="Miller K."/>
            <person name="Haudenschild C."/>
            <person name="Kitzman J."/>
            <person name="Nakayama T."/>
            <person name="Izutsu Y."/>
            <person name="Robert J."/>
            <person name="Fortriede J."/>
            <person name="Burns K."/>
            <person name="Lotay V."/>
            <person name="Karimi K."/>
            <person name="Yasuoka Y."/>
            <person name="Dichmann D.S."/>
            <person name="Flajnik M.F."/>
            <person name="Houston D.W."/>
            <person name="Shendure J."/>
            <person name="DuPasquier L."/>
            <person name="Vize P.D."/>
            <person name="Zorn A.M."/>
            <person name="Ito M."/>
            <person name="Marcotte E.M."/>
            <person name="Wallingford J.B."/>
            <person name="Ito Y."/>
            <person name="Asashima M."/>
            <person name="Ueno N."/>
            <person name="Matsuda Y."/>
            <person name="Veenstra G.J."/>
            <person name="Fujiyama A."/>
            <person name="Harland R.M."/>
            <person name="Taira M."/>
            <person name="Rokhsar D.S."/>
        </authorList>
    </citation>
    <scope>NUCLEOTIDE SEQUENCE [LARGE SCALE GENOMIC DNA]</scope>
    <source>
        <strain evidence="3">J</strain>
    </source>
</reference>
<keyword evidence="1" id="KW-0732">Signal</keyword>
<evidence type="ECO:0000313" key="2">
    <source>
        <dbReference type="EMBL" id="OCT78086.1"/>
    </source>
</evidence>
<dbReference type="EMBL" id="CM004475">
    <property type="protein sequence ID" value="OCT78086.1"/>
    <property type="molecule type" value="Genomic_DNA"/>
</dbReference>
<accession>A0A974CTH6</accession>
<protein>
    <submittedName>
        <fullName evidence="2">Uncharacterized protein</fullName>
    </submittedName>
</protein>
<proteinExistence type="predicted"/>
<dbReference type="Proteomes" id="UP000694892">
    <property type="component" value="Chromosome 5S"/>
</dbReference>
<gene>
    <name evidence="2" type="ORF">XELAEV_18029188mg</name>
</gene>
<evidence type="ECO:0000313" key="3">
    <source>
        <dbReference type="Proteomes" id="UP000694892"/>
    </source>
</evidence>
<feature type="signal peptide" evidence="1">
    <location>
        <begin position="1"/>
        <end position="20"/>
    </location>
</feature>